<dbReference type="RefSeq" id="WP_065973919.1">
    <property type="nucleotide sequence ID" value="NZ_LWRY01000218.1"/>
</dbReference>
<evidence type="ECO:0000313" key="2">
    <source>
        <dbReference type="EMBL" id="OCX69390.1"/>
    </source>
</evidence>
<dbReference type="EMBL" id="LWRY01000218">
    <property type="protein sequence ID" value="OCX69390.1"/>
    <property type="molecule type" value="Genomic_DNA"/>
</dbReference>
<dbReference type="Proteomes" id="UP000095008">
    <property type="component" value="Unassembled WGS sequence"/>
</dbReference>
<gene>
    <name evidence="2" type="ORF">A6M23_15420</name>
</gene>
<name>A0A1C2JD15_ACITH</name>
<proteinExistence type="predicted"/>
<evidence type="ECO:0000256" key="1">
    <source>
        <dbReference type="ARBA" id="ARBA00022801"/>
    </source>
</evidence>
<dbReference type="GO" id="GO:0047632">
    <property type="term" value="F:agmatine deiminase activity"/>
    <property type="evidence" value="ECO:0007669"/>
    <property type="project" value="TreeGrafter"/>
</dbReference>
<accession>A0A1C2JD15</accession>
<dbReference type="PANTHER" id="PTHR31377:SF0">
    <property type="entry name" value="AGMATINE DEIMINASE-RELATED"/>
    <property type="match status" value="1"/>
</dbReference>
<sequence length="343" mass="38629">MQTNYTLPAEWAPQWGVQLTWPHPESDWALRLDEVLPVFVQIAREISLREHLLVACHDRESLRDCKRRLENVHANMSQCHLYLVPSNDSWARDHGPLTLKNSAGERKLLDFGFNAWGLKFRADLDNQITRHLHAHQAFGKCSLEISGMVLEGGSIESDGHGTLLTTSACLLSANRNPQWSAAEIESALCQQLGMQRVLWLHSGHLEGDDTDAHIDTLARFCNPHTIAYQSCDDPNDSHFAALQQMAAELSALRSHDGQAYHLIPLPWAQAQWDEEDNRLPLTYANFLILNGAVLLPVYDDPADHIAVQRLQTAFPDRQIVSIPCLELARQHGSLHCVTMQLPE</sequence>
<dbReference type="PANTHER" id="PTHR31377">
    <property type="entry name" value="AGMATINE DEIMINASE-RELATED"/>
    <property type="match status" value="1"/>
</dbReference>
<evidence type="ECO:0000313" key="3">
    <source>
        <dbReference type="Proteomes" id="UP000095008"/>
    </source>
</evidence>
<keyword evidence="1" id="KW-0378">Hydrolase</keyword>
<dbReference type="OrthoDB" id="9808013at2"/>
<dbReference type="AlphaFoldDB" id="A0A1C2JD15"/>
<dbReference type="GO" id="GO:0009446">
    <property type="term" value="P:putrescine biosynthetic process"/>
    <property type="evidence" value="ECO:0007669"/>
    <property type="project" value="InterPro"/>
</dbReference>
<reference evidence="2" key="1">
    <citation type="journal article" date="2016" name="Int. J. Mol. Sci.">
        <title>Comparative genomics of the extreme acidophile Acidithiobacillus thiooxidans reveals intraspecific divergence and niche adaptation.</title>
        <authorList>
            <person name="Zhang X."/>
            <person name="Feng X."/>
            <person name="Tao J."/>
            <person name="Ma L."/>
            <person name="Xiao Y."/>
            <person name="Liang Y."/>
            <person name="Liu X."/>
            <person name="Yin H."/>
        </authorList>
    </citation>
    <scope>NUCLEOTIDE SEQUENCE [LARGE SCALE GENOMIC DNA]</scope>
    <source>
        <strain evidence="2">DXS-W</strain>
    </source>
</reference>
<dbReference type="InterPro" id="IPR007466">
    <property type="entry name" value="Peptidyl-Arg-deiminase_porph"/>
</dbReference>
<dbReference type="SUPFAM" id="SSF55909">
    <property type="entry name" value="Pentein"/>
    <property type="match status" value="1"/>
</dbReference>
<dbReference type="GO" id="GO:0004668">
    <property type="term" value="F:protein-arginine deiminase activity"/>
    <property type="evidence" value="ECO:0007669"/>
    <property type="project" value="InterPro"/>
</dbReference>
<keyword evidence="3" id="KW-1185">Reference proteome</keyword>
<dbReference type="Gene3D" id="3.75.10.10">
    <property type="entry name" value="L-arginine/glycine Amidinotransferase, Chain A"/>
    <property type="match status" value="1"/>
</dbReference>
<comment type="caution">
    <text evidence="2">The sequence shown here is derived from an EMBL/GenBank/DDBJ whole genome shotgun (WGS) entry which is preliminary data.</text>
</comment>
<protein>
    <submittedName>
        <fullName evidence="2">Agmatine deiminase</fullName>
    </submittedName>
</protein>
<organism evidence="2 3">
    <name type="scientific">Acidithiobacillus thiooxidans</name>
    <name type="common">Thiobacillus thiooxidans</name>
    <dbReference type="NCBI Taxonomy" id="930"/>
    <lineage>
        <taxon>Bacteria</taxon>
        <taxon>Pseudomonadati</taxon>
        <taxon>Pseudomonadota</taxon>
        <taxon>Acidithiobacillia</taxon>
        <taxon>Acidithiobacillales</taxon>
        <taxon>Acidithiobacillaceae</taxon>
        <taxon>Acidithiobacillus</taxon>
    </lineage>
</organism>
<dbReference type="Pfam" id="PF04371">
    <property type="entry name" value="PAD_porph"/>
    <property type="match status" value="1"/>
</dbReference>